<dbReference type="InterPro" id="IPR023631">
    <property type="entry name" value="Amidase_dom"/>
</dbReference>
<dbReference type="Gene3D" id="3.90.1300.10">
    <property type="entry name" value="Amidase signature (AS) domain"/>
    <property type="match status" value="2"/>
</dbReference>
<accession>A0A563EIP6</accession>
<dbReference type="PANTHER" id="PTHR11895">
    <property type="entry name" value="TRANSAMIDASE"/>
    <property type="match status" value="1"/>
</dbReference>
<feature type="domain" description="Amidase" evidence="3">
    <location>
        <begin position="96"/>
        <end position="226"/>
    </location>
</feature>
<feature type="domain" description="Amidase" evidence="3">
    <location>
        <begin position="33"/>
        <end position="87"/>
    </location>
</feature>
<evidence type="ECO:0000256" key="2">
    <source>
        <dbReference type="SAM" id="MobiDB-lite"/>
    </source>
</evidence>
<dbReference type="OrthoDB" id="182039at2"/>
<organism evidence="4 5">
    <name type="scientific">Lentzea tibetensis</name>
    <dbReference type="NCBI Taxonomy" id="2591470"/>
    <lineage>
        <taxon>Bacteria</taxon>
        <taxon>Bacillati</taxon>
        <taxon>Actinomycetota</taxon>
        <taxon>Actinomycetes</taxon>
        <taxon>Pseudonocardiales</taxon>
        <taxon>Pseudonocardiaceae</taxon>
        <taxon>Lentzea</taxon>
    </lineage>
</organism>
<dbReference type="AlphaFoldDB" id="A0A563EIP6"/>
<sequence>MTGTTLRIRAGVRDLNAVDIAATVNSGATTAVEVTRKALERLQKVEPELRAFHHVDRESALHQANEIDRRIARGEHLPLAGVPIGVKQGERKLQRERLVRAGCVPLGTTTVPGPSTPWQTWGRNDQGPTRNPWCPDRTPGGSSAGSAAAVAAGVVPLATGVDGAGSLRIPAAWCGVLGLKVTAGALPDRAENDLAAAGPLARHPDDAARYLEVVLGRDLGEPTSSPKAVWSADLGFADTDPVQAATARARARALAPEDTDFSLLDPEPAWFAARAHEPTTVRDENNRRLAELFADADLLLTPTTPCPPHGHEGPGQRMSTSLTWAFNLSGHPAISIPAGFDEHGCPVGLQVVARHGRETDLLAAARAVSAVPPPCDRVPAIRS</sequence>
<comment type="similarity">
    <text evidence="1">Belongs to the amidase family.</text>
</comment>
<evidence type="ECO:0000259" key="3">
    <source>
        <dbReference type="Pfam" id="PF01425"/>
    </source>
</evidence>
<feature type="region of interest" description="Disordered" evidence="2">
    <location>
        <begin position="106"/>
        <end position="129"/>
    </location>
</feature>
<evidence type="ECO:0000313" key="5">
    <source>
        <dbReference type="Proteomes" id="UP000316639"/>
    </source>
</evidence>
<dbReference type="InterPro" id="IPR000120">
    <property type="entry name" value="Amidase"/>
</dbReference>
<feature type="domain" description="Amidase" evidence="3">
    <location>
        <begin position="280"/>
        <end position="362"/>
    </location>
</feature>
<keyword evidence="5" id="KW-1185">Reference proteome</keyword>
<protein>
    <submittedName>
        <fullName evidence="4">Amidase</fullName>
    </submittedName>
</protein>
<name>A0A563EIP6_9PSEU</name>
<dbReference type="SUPFAM" id="SSF75304">
    <property type="entry name" value="Amidase signature (AS) enzymes"/>
    <property type="match status" value="1"/>
</dbReference>
<dbReference type="InterPro" id="IPR036928">
    <property type="entry name" value="AS_sf"/>
</dbReference>
<feature type="compositionally biased region" description="Polar residues" evidence="2">
    <location>
        <begin position="107"/>
        <end position="129"/>
    </location>
</feature>
<evidence type="ECO:0000256" key="1">
    <source>
        <dbReference type="ARBA" id="ARBA00009199"/>
    </source>
</evidence>
<dbReference type="PANTHER" id="PTHR11895:SF7">
    <property type="entry name" value="GLUTAMYL-TRNA(GLN) AMIDOTRANSFERASE SUBUNIT A, MITOCHONDRIAL"/>
    <property type="match status" value="1"/>
</dbReference>
<gene>
    <name evidence="4" type="ORF">FKR81_35570</name>
</gene>
<comment type="caution">
    <text evidence="4">The sequence shown here is derived from an EMBL/GenBank/DDBJ whole genome shotgun (WGS) entry which is preliminary data.</text>
</comment>
<dbReference type="GO" id="GO:0003824">
    <property type="term" value="F:catalytic activity"/>
    <property type="evidence" value="ECO:0007669"/>
    <property type="project" value="InterPro"/>
</dbReference>
<dbReference type="Pfam" id="PF01425">
    <property type="entry name" value="Amidase"/>
    <property type="match status" value="3"/>
</dbReference>
<dbReference type="Proteomes" id="UP000316639">
    <property type="component" value="Unassembled WGS sequence"/>
</dbReference>
<evidence type="ECO:0000313" key="4">
    <source>
        <dbReference type="EMBL" id="TWP46486.1"/>
    </source>
</evidence>
<reference evidence="4 5" key="1">
    <citation type="submission" date="2019-07" db="EMBL/GenBank/DDBJ databases">
        <title>Lentzea xizangensis sp. nov., isolated from Qinghai-Tibetan Plateau Soils.</title>
        <authorList>
            <person name="Huang J."/>
        </authorList>
    </citation>
    <scope>NUCLEOTIDE SEQUENCE [LARGE SCALE GENOMIC DNA]</scope>
    <source>
        <strain evidence="4 5">FXJ1.1311</strain>
    </source>
</reference>
<proteinExistence type="inferred from homology"/>
<dbReference type="EMBL" id="VOBR01000032">
    <property type="protein sequence ID" value="TWP46486.1"/>
    <property type="molecule type" value="Genomic_DNA"/>
</dbReference>